<sequence length="464" mass="52943">RVRKRLILYATFSRIAVFALQLIFSSFDFSTDAFKGVQETETWIGRLFRGFVRWDALQFVHVAEYGYVFEHSLAFFPCFPTVIHAISNLINGLSMGLICTHSSLLITALLINFVAFLFSTLLVYKISLILTSSTKISLISALLFSINPASIFFSSIYTESLYCTLSLLGIYILLSSRSSNSALLFAALIFAGSFLTRSNGILNIGYILFYGLLHLLGPRGNRIWDRSIFVQLREIGYRILAIGSAIIFIVFALRIHSIRQTDRFCSESLHNLSQSILDLGRRANLSILGTPVPWCSQSSLIYPPFYTSIQRRYWDVNLFGYWTMHKMPCFLLAAPALFFTFYSTIRVLNRLRINGMEWGLDSHGDSLPFALHSVALALPALLVYNVEVFTRIVFSSSPFLYIELARVIHERTRQVQIEHLIEPRLFPFLPFLLYRRDICCAISAYFFLYFSLGTAMHASFLPFT</sequence>
<organism evidence="12 13">
    <name type="scientific">Pristionchus mayeri</name>
    <dbReference type="NCBI Taxonomy" id="1317129"/>
    <lineage>
        <taxon>Eukaryota</taxon>
        <taxon>Metazoa</taxon>
        <taxon>Ecdysozoa</taxon>
        <taxon>Nematoda</taxon>
        <taxon>Chromadorea</taxon>
        <taxon>Rhabditida</taxon>
        <taxon>Rhabditina</taxon>
        <taxon>Diplogasteromorpha</taxon>
        <taxon>Diplogasteroidea</taxon>
        <taxon>Neodiplogasteridae</taxon>
        <taxon>Pristionchus</taxon>
    </lineage>
</organism>
<accession>A0AAN5D012</accession>
<feature type="transmembrane region" description="Helical" evidence="11">
    <location>
        <begin position="235"/>
        <end position="253"/>
    </location>
</feature>
<reference evidence="13" key="1">
    <citation type="submission" date="2022-10" db="EMBL/GenBank/DDBJ databases">
        <title>Genome assembly of Pristionchus species.</title>
        <authorList>
            <person name="Yoshida K."/>
            <person name="Sommer R.J."/>
        </authorList>
    </citation>
    <scope>NUCLEOTIDE SEQUENCE [LARGE SCALE GENOMIC DNA]</scope>
    <source>
        <strain evidence="13">RS5460</strain>
    </source>
</reference>
<comment type="similarity">
    <text evidence="3 11">Belongs to the PIGV family.</text>
</comment>
<dbReference type="GO" id="GO:0004376">
    <property type="term" value="F:GPI mannosyltransferase activity"/>
    <property type="evidence" value="ECO:0007669"/>
    <property type="project" value="InterPro"/>
</dbReference>
<evidence type="ECO:0000313" key="12">
    <source>
        <dbReference type="EMBL" id="GMR53540.1"/>
    </source>
</evidence>
<evidence type="ECO:0000256" key="9">
    <source>
        <dbReference type="ARBA" id="ARBA00022989"/>
    </source>
</evidence>
<feature type="transmembrane region" description="Helical" evidence="11">
    <location>
        <begin position="438"/>
        <end position="460"/>
    </location>
</feature>
<keyword evidence="4 11" id="KW-0337">GPI-anchor biosynthesis</keyword>
<feature type="transmembrane region" description="Helical" evidence="11">
    <location>
        <begin position="329"/>
        <end position="349"/>
    </location>
</feature>
<comment type="pathway">
    <text evidence="2 11">Glycolipid biosynthesis; glycosylphosphatidylinositol-anchor biosynthesis.</text>
</comment>
<keyword evidence="7 11" id="KW-0812">Transmembrane</keyword>
<evidence type="ECO:0000256" key="2">
    <source>
        <dbReference type="ARBA" id="ARBA00004687"/>
    </source>
</evidence>
<keyword evidence="10 11" id="KW-0472">Membrane</keyword>
<keyword evidence="5 11" id="KW-0328">Glycosyltransferase</keyword>
<feature type="non-terminal residue" evidence="12">
    <location>
        <position position="1"/>
    </location>
</feature>
<evidence type="ECO:0000256" key="7">
    <source>
        <dbReference type="ARBA" id="ARBA00022692"/>
    </source>
</evidence>
<dbReference type="GO" id="GO:0000009">
    <property type="term" value="F:alpha-1,6-mannosyltransferase activity"/>
    <property type="evidence" value="ECO:0007669"/>
    <property type="project" value="InterPro"/>
</dbReference>
<dbReference type="Proteomes" id="UP001328107">
    <property type="component" value="Unassembled WGS sequence"/>
</dbReference>
<dbReference type="InterPro" id="IPR007315">
    <property type="entry name" value="PIG-V/Gpi18"/>
</dbReference>
<dbReference type="GO" id="GO:0005789">
    <property type="term" value="C:endoplasmic reticulum membrane"/>
    <property type="evidence" value="ECO:0007669"/>
    <property type="project" value="UniProtKB-SubCell"/>
</dbReference>
<evidence type="ECO:0000256" key="11">
    <source>
        <dbReference type="RuleBase" id="RU363112"/>
    </source>
</evidence>
<feature type="transmembrane region" description="Helical" evidence="11">
    <location>
        <begin position="169"/>
        <end position="191"/>
    </location>
</feature>
<dbReference type="PANTHER" id="PTHR12468">
    <property type="entry name" value="GPI MANNOSYLTRANSFERASE 2"/>
    <property type="match status" value="1"/>
</dbReference>
<dbReference type="Pfam" id="PF04188">
    <property type="entry name" value="Mannosyl_trans2"/>
    <property type="match status" value="1"/>
</dbReference>
<evidence type="ECO:0000256" key="10">
    <source>
        <dbReference type="ARBA" id="ARBA00023136"/>
    </source>
</evidence>
<comment type="caution">
    <text evidence="12">The sequence shown here is derived from an EMBL/GenBank/DDBJ whole genome shotgun (WGS) entry which is preliminary data.</text>
</comment>
<feature type="transmembrane region" description="Helical" evidence="11">
    <location>
        <begin position="369"/>
        <end position="386"/>
    </location>
</feature>
<dbReference type="EMBL" id="BTRK01000005">
    <property type="protein sequence ID" value="GMR53540.1"/>
    <property type="molecule type" value="Genomic_DNA"/>
</dbReference>
<feature type="transmembrane region" description="Helical" evidence="11">
    <location>
        <begin position="7"/>
        <end position="27"/>
    </location>
</feature>
<dbReference type="GO" id="GO:0031501">
    <property type="term" value="C:mannosyltransferase complex"/>
    <property type="evidence" value="ECO:0007669"/>
    <property type="project" value="TreeGrafter"/>
</dbReference>
<gene>
    <name evidence="12" type="ORF">PMAYCL1PPCAC_23735</name>
</gene>
<evidence type="ECO:0000256" key="3">
    <source>
        <dbReference type="ARBA" id="ARBA00008698"/>
    </source>
</evidence>
<dbReference type="EC" id="2.4.1.-" evidence="11"/>
<keyword evidence="13" id="KW-1185">Reference proteome</keyword>
<evidence type="ECO:0000256" key="8">
    <source>
        <dbReference type="ARBA" id="ARBA00022824"/>
    </source>
</evidence>
<dbReference type="PANTHER" id="PTHR12468:SF2">
    <property type="entry name" value="GPI MANNOSYLTRANSFERASE 2"/>
    <property type="match status" value="1"/>
</dbReference>
<dbReference type="GO" id="GO:0006506">
    <property type="term" value="P:GPI anchor biosynthetic process"/>
    <property type="evidence" value="ECO:0007669"/>
    <property type="project" value="UniProtKB-KW"/>
</dbReference>
<feature type="transmembrane region" description="Helical" evidence="11">
    <location>
        <begin position="104"/>
        <end position="124"/>
    </location>
</feature>
<proteinExistence type="inferred from homology"/>
<evidence type="ECO:0000313" key="13">
    <source>
        <dbReference type="Proteomes" id="UP001328107"/>
    </source>
</evidence>
<evidence type="ECO:0000256" key="4">
    <source>
        <dbReference type="ARBA" id="ARBA00022502"/>
    </source>
</evidence>
<feature type="transmembrane region" description="Helical" evidence="11">
    <location>
        <begin position="136"/>
        <end position="157"/>
    </location>
</feature>
<evidence type="ECO:0000256" key="5">
    <source>
        <dbReference type="ARBA" id="ARBA00022676"/>
    </source>
</evidence>
<keyword evidence="9 11" id="KW-1133">Transmembrane helix</keyword>
<keyword evidence="8 11" id="KW-0256">Endoplasmic reticulum</keyword>
<protein>
    <recommendedName>
        <fullName evidence="11">GPI mannosyltransferase 2</fullName>
        <ecNumber evidence="11">2.4.1.-</ecNumber>
    </recommendedName>
</protein>
<dbReference type="AlphaFoldDB" id="A0AAN5D012"/>
<feature type="transmembrane region" description="Helical" evidence="11">
    <location>
        <begin position="198"/>
        <end position="215"/>
    </location>
</feature>
<evidence type="ECO:0000256" key="6">
    <source>
        <dbReference type="ARBA" id="ARBA00022679"/>
    </source>
</evidence>
<evidence type="ECO:0000256" key="1">
    <source>
        <dbReference type="ARBA" id="ARBA00004477"/>
    </source>
</evidence>
<comment type="subcellular location">
    <subcellularLocation>
        <location evidence="1 11">Endoplasmic reticulum membrane</location>
        <topology evidence="1 11">Multi-pass membrane protein</topology>
    </subcellularLocation>
</comment>
<name>A0AAN5D012_9BILA</name>
<comment type="function">
    <text evidence="11">Mannosyltransferase involved in glycosylphosphatidylinositol-anchor biosynthesis.</text>
</comment>
<keyword evidence="6 11" id="KW-0808">Transferase</keyword>